<name>G0TVC4_TRYVY</name>
<gene>
    <name evidence="3" type="ORF">TVY486_0500990</name>
</gene>
<organism evidence="3">
    <name type="scientific">Trypanosoma vivax (strain Y486)</name>
    <dbReference type="NCBI Taxonomy" id="1055687"/>
    <lineage>
        <taxon>Eukaryota</taxon>
        <taxon>Discoba</taxon>
        <taxon>Euglenozoa</taxon>
        <taxon>Kinetoplastea</taxon>
        <taxon>Metakinetoplastina</taxon>
        <taxon>Trypanosomatida</taxon>
        <taxon>Trypanosomatidae</taxon>
        <taxon>Trypanosoma</taxon>
        <taxon>Duttonella</taxon>
    </lineage>
</organism>
<evidence type="ECO:0000256" key="2">
    <source>
        <dbReference type="SAM" id="MobiDB-lite"/>
    </source>
</evidence>
<feature type="coiled-coil region" evidence="1">
    <location>
        <begin position="392"/>
        <end position="419"/>
    </location>
</feature>
<evidence type="ECO:0000313" key="3">
    <source>
        <dbReference type="EMBL" id="CCC47890.1"/>
    </source>
</evidence>
<dbReference type="AlphaFoldDB" id="G0TVC4"/>
<keyword evidence="1" id="KW-0175">Coiled coil</keyword>
<evidence type="ECO:0000256" key="1">
    <source>
        <dbReference type="SAM" id="Coils"/>
    </source>
</evidence>
<feature type="region of interest" description="Disordered" evidence="2">
    <location>
        <begin position="174"/>
        <end position="193"/>
    </location>
</feature>
<dbReference type="OMA" id="YMRHARE"/>
<reference evidence="3" key="1">
    <citation type="journal article" date="2012" name="Proc. Natl. Acad. Sci. U.S.A.">
        <title>Antigenic diversity is generated by distinct evolutionary mechanisms in African trypanosome species.</title>
        <authorList>
            <person name="Jackson A.P."/>
            <person name="Berry A."/>
            <person name="Aslett M."/>
            <person name="Allison H.C."/>
            <person name="Burton P."/>
            <person name="Vavrova-Anderson J."/>
            <person name="Brown R."/>
            <person name="Browne H."/>
            <person name="Corton N."/>
            <person name="Hauser H."/>
            <person name="Gamble J."/>
            <person name="Gilderthorp R."/>
            <person name="Marcello L."/>
            <person name="McQuillan J."/>
            <person name="Otto T.D."/>
            <person name="Quail M.A."/>
            <person name="Sanders M.J."/>
            <person name="van Tonder A."/>
            <person name="Ginger M.L."/>
            <person name="Field M.C."/>
            <person name="Barry J.D."/>
            <person name="Hertz-Fowler C."/>
            <person name="Berriman M."/>
        </authorList>
    </citation>
    <scope>NUCLEOTIDE SEQUENCE</scope>
    <source>
        <strain evidence="3">Y486</strain>
    </source>
</reference>
<sequence>MSEFQSGGVEGSISSMSNSVGSGKGSGDNCCMDLSVGNADSSVEDEIVNGMEESAMSSLASRMLLHTLANRVMITQLDDVSVEMSERDVLDDSDDTLMSSYSQTAASLTPSLSITSIVRAEQLLQKTVPLVNGGQHITLTKEDVGRLRDSKLLHFLEANSPMFVKHLHKRGITEHGAGSKVSGSSEGAGSGDQVQDEASAFVTVYDSEGVGYRICMGDGGRLLVPVSMGNEEEVGGVNMASSIVAGEQVASAKRGEATSTMGSAIASSGISFEGVSERERQWTPEQQCVTSGRRKEGKRIDRRKPLCVRGVGLTAEDDQRIAELLNTDFAAELCPYTAAIEQQAALDERLRWFQEIRGPLDGILVDLAPSAAESKTTSQVDNVTAKSLGDGYMQEVRERRLLREQLRSLNTQLKALQRQQKLETLRPAEGVEHLVGAPRPSWSKEVPQSLSEEEINKLLATARLQDERAVARGEKPALSKVDAGPTHLQTKLRLAVKRVESMIQSHPQVLEKDIPSLERPTDL</sequence>
<dbReference type="EMBL" id="HE573021">
    <property type="protein sequence ID" value="CCC47890.1"/>
    <property type="molecule type" value="Genomic_DNA"/>
</dbReference>
<dbReference type="VEuPathDB" id="TriTrypDB:TvY486_0500990"/>
<accession>G0TVC4</accession>
<proteinExistence type="predicted"/>
<feature type="region of interest" description="Disordered" evidence="2">
    <location>
        <begin position="1"/>
        <end position="24"/>
    </location>
</feature>
<evidence type="ECO:0008006" key="4">
    <source>
        <dbReference type="Google" id="ProtNLM"/>
    </source>
</evidence>
<feature type="compositionally biased region" description="Low complexity" evidence="2">
    <location>
        <begin position="11"/>
        <end position="21"/>
    </location>
</feature>
<protein>
    <recommendedName>
        <fullName evidence="4">Fibrous sheath-interacting protein 1</fullName>
    </recommendedName>
</protein>